<name>A0A4R5TWS6_9MICC</name>
<feature type="compositionally biased region" description="Basic and acidic residues" evidence="4">
    <location>
        <begin position="346"/>
        <end position="368"/>
    </location>
</feature>
<evidence type="ECO:0000256" key="5">
    <source>
        <dbReference type="SAM" id="SignalP"/>
    </source>
</evidence>
<evidence type="ECO:0000256" key="2">
    <source>
        <dbReference type="ARBA" id="ARBA00022670"/>
    </source>
</evidence>
<proteinExistence type="inferred from homology"/>
<gene>
    <name evidence="7" type="ORF">E2F48_09875</name>
</gene>
<dbReference type="PANTHER" id="PTHR22939">
    <property type="entry name" value="SERINE PROTEASE FAMILY S1C HTRA-RELATED"/>
    <property type="match status" value="1"/>
</dbReference>
<dbReference type="PANTHER" id="PTHR22939:SF129">
    <property type="entry name" value="SERINE PROTEASE HTRA2, MITOCHONDRIAL"/>
    <property type="match status" value="1"/>
</dbReference>
<dbReference type="InterPro" id="IPR001478">
    <property type="entry name" value="PDZ"/>
</dbReference>
<dbReference type="PROSITE" id="PS51257">
    <property type="entry name" value="PROKAR_LIPOPROTEIN"/>
    <property type="match status" value="1"/>
</dbReference>
<dbReference type="OrthoDB" id="9758917at2"/>
<dbReference type="SUPFAM" id="SSF50156">
    <property type="entry name" value="PDZ domain-like"/>
    <property type="match status" value="1"/>
</dbReference>
<feature type="signal peptide" evidence="5">
    <location>
        <begin position="1"/>
        <end position="30"/>
    </location>
</feature>
<comment type="similarity">
    <text evidence="1">Belongs to the peptidase S1C family.</text>
</comment>
<protein>
    <submittedName>
        <fullName evidence="7">PDZ domain-containing protein</fullName>
    </submittedName>
</protein>
<reference evidence="7 8" key="1">
    <citation type="submission" date="2019-03" db="EMBL/GenBank/DDBJ databases">
        <title>Arthrobacter sp. nov., an bacterium isolated from biocrust in Mu Us Desert.</title>
        <authorList>
            <person name="Lixiong L."/>
        </authorList>
    </citation>
    <scope>NUCLEOTIDE SEQUENCE [LARGE SCALE GENOMIC DNA]</scope>
    <source>
        <strain evidence="7 8">SLN-3</strain>
    </source>
</reference>
<evidence type="ECO:0000256" key="1">
    <source>
        <dbReference type="ARBA" id="ARBA00010541"/>
    </source>
</evidence>
<dbReference type="InterPro" id="IPR001940">
    <property type="entry name" value="Peptidase_S1C"/>
</dbReference>
<evidence type="ECO:0000313" key="7">
    <source>
        <dbReference type="EMBL" id="TDK25548.1"/>
    </source>
</evidence>
<feature type="chain" id="PRO_5039181355" evidence="5">
    <location>
        <begin position="31"/>
        <end position="368"/>
    </location>
</feature>
<dbReference type="RefSeq" id="WP_133403810.1">
    <property type="nucleotide sequence ID" value="NZ_SMTK01000003.1"/>
</dbReference>
<dbReference type="SUPFAM" id="SSF50494">
    <property type="entry name" value="Trypsin-like serine proteases"/>
    <property type="match status" value="1"/>
</dbReference>
<dbReference type="Pfam" id="PF13365">
    <property type="entry name" value="Trypsin_2"/>
    <property type="match status" value="1"/>
</dbReference>
<dbReference type="PRINTS" id="PR00834">
    <property type="entry name" value="PROTEASES2C"/>
</dbReference>
<keyword evidence="2" id="KW-0645">Protease</keyword>
<feature type="region of interest" description="Disordered" evidence="4">
    <location>
        <begin position="345"/>
        <end position="368"/>
    </location>
</feature>
<dbReference type="AlphaFoldDB" id="A0A4R5TWS6"/>
<dbReference type="Proteomes" id="UP000295411">
    <property type="component" value="Unassembled WGS sequence"/>
</dbReference>
<dbReference type="Gene3D" id="2.30.42.10">
    <property type="match status" value="1"/>
</dbReference>
<comment type="caution">
    <text evidence="7">The sequence shown here is derived from an EMBL/GenBank/DDBJ whole genome shotgun (WGS) entry which is preliminary data.</text>
</comment>
<accession>A0A4R5TWS6</accession>
<dbReference type="GO" id="GO:0004252">
    <property type="term" value="F:serine-type endopeptidase activity"/>
    <property type="evidence" value="ECO:0007669"/>
    <property type="project" value="InterPro"/>
</dbReference>
<dbReference type="CDD" id="cd06779">
    <property type="entry name" value="cpPDZ_Deg_HtrA-like"/>
    <property type="match status" value="1"/>
</dbReference>
<feature type="region of interest" description="Disordered" evidence="4">
    <location>
        <begin position="32"/>
        <end position="66"/>
    </location>
</feature>
<keyword evidence="3" id="KW-0378">Hydrolase</keyword>
<dbReference type="SMART" id="SM00228">
    <property type="entry name" value="PDZ"/>
    <property type="match status" value="1"/>
</dbReference>
<organism evidence="7 8">
    <name type="scientific">Arthrobacter crusticola</name>
    <dbReference type="NCBI Taxonomy" id="2547960"/>
    <lineage>
        <taxon>Bacteria</taxon>
        <taxon>Bacillati</taxon>
        <taxon>Actinomycetota</taxon>
        <taxon>Actinomycetes</taxon>
        <taxon>Micrococcales</taxon>
        <taxon>Micrococcaceae</taxon>
        <taxon>Arthrobacter</taxon>
    </lineage>
</organism>
<dbReference type="InterPro" id="IPR009003">
    <property type="entry name" value="Peptidase_S1_PA"/>
</dbReference>
<feature type="domain" description="PDZ" evidence="6">
    <location>
        <begin position="258"/>
        <end position="336"/>
    </location>
</feature>
<evidence type="ECO:0000256" key="3">
    <source>
        <dbReference type="ARBA" id="ARBA00022801"/>
    </source>
</evidence>
<keyword evidence="8" id="KW-1185">Reference proteome</keyword>
<dbReference type="GO" id="GO:0006508">
    <property type="term" value="P:proteolysis"/>
    <property type="evidence" value="ECO:0007669"/>
    <property type="project" value="UniProtKB-KW"/>
</dbReference>
<evidence type="ECO:0000256" key="4">
    <source>
        <dbReference type="SAM" id="MobiDB-lite"/>
    </source>
</evidence>
<dbReference type="Gene3D" id="2.40.10.120">
    <property type="match status" value="1"/>
</dbReference>
<dbReference type="InterPro" id="IPR036034">
    <property type="entry name" value="PDZ_sf"/>
</dbReference>
<evidence type="ECO:0000313" key="8">
    <source>
        <dbReference type="Proteomes" id="UP000295411"/>
    </source>
</evidence>
<sequence>MRRPLKVHRSGLGPLAPLVLVLAVLTGCTAFEGNGDADPGPTATRTAQSAEAGTGDGQGPGSAEPEDAALSIPEIVEAVQPSVVTIFTEGGLGSGVIYSEDGLIITNEHVVRGNTEVEVAFADGRRVAGTVTAADRVSDLALVQADREDLPAAQFQDRLPEIGELAVVIGSPLGFENTVTSGIISGLHRQIPGSASRSQSLVDLIQTDAAISPGNSGGAVVNGQGEIIGISEAYIPPQSGAVSLGFAIPAPTATAIAEELLEDGTADHAYLGLTPAAITPQIARQLRVEDTTGAVVISVAEGGPAGEAGLRPGDIITSLDGEEVASPEDLLAVLRRLDPGDAVDVEFNRGSDREQARIELTERPTEGL</sequence>
<keyword evidence="5" id="KW-0732">Signal</keyword>
<evidence type="ECO:0000259" key="6">
    <source>
        <dbReference type="PROSITE" id="PS50106"/>
    </source>
</evidence>
<dbReference type="Pfam" id="PF13180">
    <property type="entry name" value="PDZ_2"/>
    <property type="match status" value="1"/>
</dbReference>
<dbReference type="EMBL" id="SMTK01000003">
    <property type="protein sequence ID" value="TDK25548.1"/>
    <property type="molecule type" value="Genomic_DNA"/>
</dbReference>
<dbReference type="PROSITE" id="PS50106">
    <property type="entry name" value="PDZ"/>
    <property type="match status" value="1"/>
</dbReference>